<name>A0A557R1P2_9RHOO</name>
<evidence type="ECO:0000313" key="4">
    <source>
        <dbReference type="Proteomes" id="UP000319502"/>
    </source>
</evidence>
<dbReference type="Proteomes" id="UP000319502">
    <property type="component" value="Unassembled WGS sequence"/>
</dbReference>
<dbReference type="AlphaFoldDB" id="A0A557R1P2"/>
<reference evidence="3 4" key="1">
    <citation type="submission" date="2019-07" db="EMBL/GenBank/DDBJ databases">
        <title>The pathways for chlorine oxyanion respiration interact through the shared metabolite chlorate.</title>
        <authorList>
            <person name="Barnum T.P."/>
            <person name="Cheng Y."/>
            <person name="Hill K.A."/>
            <person name="Lucas L.N."/>
            <person name="Carlson H.K."/>
            <person name="Coates J.D."/>
        </authorList>
    </citation>
    <scope>NUCLEOTIDE SEQUENCE [LARGE SCALE GENOMIC DNA]</scope>
    <source>
        <strain evidence="3 4">SFB-3</strain>
    </source>
</reference>
<dbReference type="Gene3D" id="3.30.428.10">
    <property type="entry name" value="HIT-like"/>
    <property type="match status" value="1"/>
</dbReference>
<dbReference type="OrthoDB" id="9799145at2"/>
<accession>A0A557R1P2</accession>
<feature type="short sequence motif" description="Histidine triad motif" evidence="1">
    <location>
        <begin position="87"/>
        <end position="91"/>
    </location>
</feature>
<dbReference type="InterPro" id="IPR026026">
    <property type="entry name" value="HIT_Hint"/>
</dbReference>
<dbReference type="PROSITE" id="PS51084">
    <property type="entry name" value="HIT_2"/>
    <property type="match status" value="1"/>
</dbReference>
<dbReference type="InterPro" id="IPR011146">
    <property type="entry name" value="HIT-like"/>
</dbReference>
<evidence type="ECO:0000313" key="3">
    <source>
        <dbReference type="EMBL" id="TVO59070.1"/>
    </source>
</evidence>
<dbReference type="RefSeq" id="WP_144308575.1">
    <property type="nucleotide sequence ID" value="NZ_VMNK01000003.1"/>
</dbReference>
<gene>
    <name evidence="3" type="ORF">FHP91_05325</name>
</gene>
<sequence length="138" mass="15617">MACPLCQPEAERILWRDDRCRVIRVADAHYHGYCRVIWHAHVAEMTDLTVPDRAHLMHITLATEAAVRQVFSPTKINLASLGNMVPHLHWHVIARYADDAHFPDPIWAEPKRAAPAQPAVSDTQLAIALTEEIGRMDD</sequence>
<dbReference type="InterPro" id="IPR036265">
    <property type="entry name" value="HIT-like_sf"/>
</dbReference>
<protein>
    <submittedName>
        <fullName evidence="3">HIT family protein</fullName>
    </submittedName>
</protein>
<dbReference type="PIRSF" id="PIRSF000714">
    <property type="entry name" value="HIT"/>
    <property type="match status" value="1"/>
</dbReference>
<dbReference type="GO" id="GO:0003824">
    <property type="term" value="F:catalytic activity"/>
    <property type="evidence" value="ECO:0007669"/>
    <property type="project" value="InterPro"/>
</dbReference>
<evidence type="ECO:0000256" key="1">
    <source>
        <dbReference type="PROSITE-ProRule" id="PRU00464"/>
    </source>
</evidence>
<dbReference type="SUPFAM" id="SSF54197">
    <property type="entry name" value="HIT-like"/>
    <property type="match status" value="1"/>
</dbReference>
<proteinExistence type="predicted"/>
<organism evidence="3 4">
    <name type="scientific">Denitromonas halophila</name>
    <dbReference type="NCBI Taxonomy" id="1629404"/>
    <lineage>
        <taxon>Bacteria</taxon>
        <taxon>Pseudomonadati</taxon>
        <taxon>Pseudomonadota</taxon>
        <taxon>Betaproteobacteria</taxon>
        <taxon>Rhodocyclales</taxon>
        <taxon>Zoogloeaceae</taxon>
        <taxon>Denitromonas</taxon>
    </lineage>
</organism>
<comment type="caution">
    <text evidence="3">The sequence shown here is derived from an EMBL/GenBank/DDBJ whole genome shotgun (WGS) entry which is preliminary data.</text>
</comment>
<dbReference type="EMBL" id="VMNK01000003">
    <property type="protein sequence ID" value="TVO59070.1"/>
    <property type="molecule type" value="Genomic_DNA"/>
</dbReference>
<feature type="domain" description="HIT" evidence="2">
    <location>
        <begin position="1"/>
        <end position="102"/>
    </location>
</feature>
<keyword evidence="4" id="KW-1185">Reference proteome</keyword>
<evidence type="ECO:0000259" key="2">
    <source>
        <dbReference type="PROSITE" id="PS51084"/>
    </source>
</evidence>
<dbReference type="Pfam" id="PF01230">
    <property type="entry name" value="HIT"/>
    <property type="match status" value="1"/>
</dbReference>